<dbReference type="AlphaFoldDB" id="A0AAW2YJJ8"/>
<dbReference type="InterPro" id="IPR052178">
    <property type="entry name" value="Sec_Metab_Biosynth_SDR"/>
</dbReference>
<dbReference type="PANTHER" id="PTHR43618">
    <property type="entry name" value="7-ALPHA-HYDROXYSTEROID DEHYDROGENASE"/>
    <property type="match status" value="1"/>
</dbReference>
<protein>
    <submittedName>
        <fullName evidence="4">RhlG</fullName>
    </submittedName>
</protein>
<dbReference type="EMBL" id="JAOPGA020000155">
    <property type="protein sequence ID" value="KAL0477244.1"/>
    <property type="molecule type" value="Genomic_DNA"/>
</dbReference>
<evidence type="ECO:0000256" key="3">
    <source>
        <dbReference type="ARBA" id="ARBA00023002"/>
    </source>
</evidence>
<dbReference type="Pfam" id="PF00106">
    <property type="entry name" value="adh_short"/>
    <property type="match status" value="1"/>
</dbReference>
<name>A0AAW2YJJ8_9EUKA</name>
<comment type="caution">
    <text evidence="4">The sequence shown here is derived from an EMBL/GenBank/DDBJ whole genome shotgun (WGS) entry which is preliminary data.</text>
</comment>
<gene>
    <name evidence="4" type="ORF">AKO1_005854</name>
</gene>
<dbReference type="Gene3D" id="3.40.50.720">
    <property type="entry name" value="NAD(P)-binding Rossmann-like Domain"/>
    <property type="match status" value="1"/>
</dbReference>
<dbReference type="PRINTS" id="PR00081">
    <property type="entry name" value="GDHRDH"/>
</dbReference>
<dbReference type="InterPro" id="IPR002347">
    <property type="entry name" value="SDR_fam"/>
</dbReference>
<comment type="similarity">
    <text evidence="1">Belongs to the short-chain dehydrogenases/reductases (SDR) family.</text>
</comment>
<keyword evidence="3" id="KW-0560">Oxidoreductase</keyword>
<evidence type="ECO:0000256" key="1">
    <source>
        <dbReference type="ARBA" id="ARBA00006484"/>
    </source>
</evidence>
<organism evidence="4 5">
    <name type="scientific">Acrasis kona</name>
    <dbReference type="NCBI Taxonomy" id="1008807"/>
    <lineage>
        <taxon>Eukaryota</taxon>
        <taxon>Discoba</taxon>
        <taxon>Heterolobosea</taxon>
        <taxon>Tetramitia</taxon>
        <taxon>Eutetramitia</taxon>
        <taxon>Acrasidae</taxon>
        <taxon>Acrasis</taxon>
    </lineage>
</organism>
<sequence>MSSEELRLNNLFDVSGKVVVVTGGTRGIGFMIASGFYANGATVYVNSRKQKDCDYANSEFEKLKSNHSGKYVTVVAELGDEKGCIKYAEEIKKREQRVDVLVNNAGTSWAAPLEQYPDSAWDKLMALNVKAAFHMTKFLLPLLRNAKNWCKRHQHWFY</sequence>
<keyword evidence="2" id="KW-0521">NADP</keyword>
<dbReference type="InterPro" id="IPR036291">
    <property type="entry name" value="NAD(P)-bd_dom_sf"/>
</dbReference>
<reference evidence="4 5" key="1">
    <citation type="submission" date="2024-03" db="EMBL/GenBank/DDBJ databases">
        <title>The Acrasis kona genome and developmental transcriptomes reveal deep origins of eukaryotic multicellular pathways.</title>
        <authorList>
            <person name="Sheikh S."/>
            <person name="Fu C.-J."/>
            <person name="Brown M.W."/>
            <person name="Baldauf S.L."/>
        </authorList>
    </citation>
    <scope>NUCLEOTIDE SEQUENCE [LARGE SCALE GENOMIC DNA]</scope>
    <source>
        <strain evidence="4 5">ATCC MYA-3509</strain>
    </source>
</reference>
<evidence type="ECO:0000313" key="4">
    <source>
        <dbReference type="EMBL" id="KAL0477244.1"/>
    </source>
</evidence>
<evidence type="ECO:0000313" key="5">
    <source>
        <dbReference type="Proteomes" id="UP001431209"/>
    </source>
</evidence>
<proteinExistence type="inferred from homology"/>
<keyword evidence="5" id="KW-1185">Reference proteome</keyword>
<dbReference type="PANTHER" id="PTHR43618:SF8">
    <property type="entry name" value="7ALPHA-HYDROXYSTEROID DEHYDROGENASE"/>
    <property type="match status" value="1"/>
</dbReference>
<accession>A0AAW2YJJ8</accession>
<evidence type="ECO:0000256" key="2">
    <source>
        <dbReference type="ARBA" id="ARBA00022857"/>
    </source>
</evidence>
<dbReference type="GO" id="GO:0016491">
    <property type="term" value="F:oxidoreductase activity"/>
    <property type="evidence" value="ECO:0007669"/>
    <property type="project" value="UniProtKB-KW"/>
</dbReference>
<dbReference type="Proteomes" id="UP001431209">
    <property type="component" value="Unassembled WGS sequence"/>
</dbReference>
<dbReference type="SUPFAM" id="SSF51735">
    <property type="entry name" value="NAD(P)-binding Rossmann-fold domains"/>
    <property type="match status" value="1"/>
</dbReference>